<reference evidence="3" key="2">
    <citation type="submission" date="2025-08" db="UniProtKB">
        <authorList>
            <consortium name="Ensembl"/>
        </authorList>
    </citation>
    <scope>IDENTIFICATION</scope>
    <source>
        <strain evidence="3">Glennie</strain>
    </source>
</reference>
<dbReference type="PANTHER" id="PTHR37336:SF1">
    <property type="entry name" value="SIMILAR TO 9930012K11RIK PROTEIN"/>
    <property type="match status" value="1"/>
</dbReference>
<name>A0A6I8PGI6_ORNAN</name>
<feature type="region of interest" description="Disordered" evidence="1">
    <location>
        <begin position="38"/>
        <end position="175"/>
    </location>
</feature>
<dbReference type="OMA" id="IRWRSPK"/>
<dbReference type="FunCoup" id="A0A6I8PGI6">
    <property type="interactions" value="9"/>
</dbReference>
<feature type="domain" description="DUF4657" evidence="2">
    <location>
        <begin position="79"/>
        <end position="366"/>
    </location>
</feature>
<dbReference type="GeneID" id="100087541"/>
<feature type="compositionally biased region" description="Acidic residues" evidence="1">
    <location>
        <begin position="225"/>
        <end position="234"/>
    </location>
</feature>
<feature type="compositionally biased region" description="Basic and acidic residues" evidence="1">
    <location>
        <begin position="328"/>
        <end position="343"/>
    </location>
</feature>
<evidence type="ECO:0000259" key="2">
    <source>
        <dbReference type="Pfam" id="PF15552"/>
    </source>
</evidence>
<sequence length="367" mass="40133">MLGRRRVFAVEPVGSRECGEEPSWSCLVPGAVSVYRRLEGGVPEPPEPLEPPRGVGRPRSPREQVPLLKLASRDSGVEMAVGESPPLTPPRFSLDSLDFRPRGSPEPPASEPASEPGRFLTSCKLERVVERSRRSPATLPRRRRVGREPGTTSELPGSPRPGSFLAEPSLGPGSEAKEVGAEAWACLPGQGLRYLEHLCLVLERMALLQQLNLQQQQRVDPSKPEEEEEEEEEVVPAGAPSLHPSRPRACSVLGAREKSGPALPRNPAGHSASTPSLLSAPARTAPSLLTSHGQKGDSSHWDKVKVLLNRIRRRAPRGSEPPLARGSFDPRSDLREFPPDSRRRLPRRTFLPALAVKKHRAKNLSVH</sequence>
<reference evidence="3" key="3">
    <citation type="submission" date="2025-09" db="UniProtKB">
        <authorList>
            <consortium name="Ensembl"/>
        </authorList>
    </citation>
    <scope>IDENTIFICATION</scope>
    <source>
        <strain evidence="3">Glennie</strain>
    </source>
</reference>
<evidence type="ECO:0000313" key="4">
    <source>
        <dbReference type="Proteomes" id="UP000002279"/>
    </source>
</evidence>
<dbReference type="Ensembl" id="ENSOANT00000054895.1">
    <property type="protein sequence ID" value="ENSOANP00000051701.1"/>
    <property type="gene ID" value="ENSOANG00000044232.1"/>
</dbReference>
<evidence type="ECO:0000256" key="1">
    <source>
        <dbReference type="SAM" id="MobiDB-lite"/>
    </source>
</evidence>
<evidence type="ECO:0000313" key="3">
    <source>
        <dbReference type="Ensembl" id="ENSOANP00000051701.1"/>
    </source>
</evidence>
<feature type="region of interest" description="Disordered" evidence="1">
    <location>
        <begin position="215"/>
        <end position="279"/>
    </location>
</feature>
<proteinExistence type="predicted"/>
<dbReference type="CTD" id="142495679"/>
<gene>
    <name evidence="3" type="primary">C5H8orf58</name>
</gene>
<protein>
    <recommendedName>
        <fullName evidence="2">DUF4657 domain-containing protein</fullName>
    </recommendedName>
</protein>
<dbReference type="OrthoDB" id="9943553at2759"/>
<dbReference type="AlphaFoldDB" id="A0A6I8PGI6"/>
<accession>A0A6I8PGI6</accession>
<dbReference type="GeneTree" id="ENSGT00390000000531"/>
<dbReference type="InterPro" id="IPR027958">
    <property type="entry name" value="DUF4657"/>
</dbReference>
<feature type="region of interest" description="Disordered" evidence="1">
    <location>
        <begin position="312"/>
        <end position="346"/>
    </location>
</feature>
<dbReference type="KEGG" id="oaa:100087541"/>
<dbReference type="Pfam" id="PF15552">
    <property type="entry name" value="DUF4657"/>
    <property type="match status" value="1"/>
</dbReference>
<keyword evidence="4" id="KW-1185">Reference proteome</keyword>
<dbReference type="RefSeq" id="XP_028920531.1">
    <property type="nucleotide sequence ID" value="XM_029064698.2"/>
</dbReference>
<dbReference type="InParanoid" id="A0A6I8PGI6"/>
<dbReference type="Bgee" id="ENSOANG00000044232">
    <property type="expression patterns" value="Expressed in testis and 5 other cell types or tissues"/>
</dbReference>
<dbReference type="Proteomes" id="UP000002279">
    <property type="component" value="Chromosome 5"/>
</dbReference>
<organism evidence="3 4">
    <name type="scientific">Ornithorhynchus anatinus</name>
    <name type="common">Duckbill platypus</name>
    <dbReference type="NCBI Taxonomy" id="9258"/>
    <lineage>
        <taxon>Eukaryota</taxon>
        <taxon>Metazoa</taxon>
        <taxon>Chordata</taxon>
        <taxon>Craniata</taxon>
        <taxon>Vertebrata</taxon>
        <taxon>Euteleostomi</taxon>
        <taxon>Mammalia</taxon>
        <taxon>Monotremata</taxon>
        <taxon>Ornithorhynchidae</taxon>
        <taxon>Ornithorhynchus</taxon>
    </lineage>
</organism>
<reference evidence="3 4" key="1">
    <citation type="journal article" date="2008" name="Nature">
        <title>Genome analysis of the platypus reveals unique signatures of evolution.</title>
        <authorList>
            <person name="Warren W.C."/>
            <person name="Hillier L.W."/>
            <person name="Marshall Graves J.A."/>
            <person name="Birney E."/>
            <person name="Ponting C.P."/>
            <person name="Grutzner F."/>
            <person name="Belov K."/>
            <person name="Miller W."/>
            <person name="Clarke L."/>
            <person name="Chinwalla A.T."/>
            <person name="Yang S.P."/>
            <person name="Heger A."/>
            <person name="Locke D.P."/>
            <person name="Miethke P."/>
            <person name="Waters P.D."/>
            <person name="Veyrunes F."/>
            <person name="Fulton L."/>
            <person name="Fulton B."/>
            <person name="Graves T."/>
            <person name="Wallis J."/>
            <person name="Puente X.S."/>
            <person name="Lopez-Otin C."/>
            <person name="Ordonez G.R."/>
            <person name="Eichler E.E."/>
            <person name="Chen L."/>
            <person name="Cheng Z."/>
            <person name="Deakin J.E."/>
            <person name="Alsop A."/>
            <person name="Thompson K."/>
            <person name="Kirby P."/>
            <person name="Papenfuss A.T."/>
            <person name="Wakefield M.J."/>
            <person name="Olender T."/>
            <person name="Lancet D."/>
            <person name="Huttley G.A."/>
            <person name="Smit A.F."/>
            <person name="Pask A."/>
            <person name="Temple-Smith P."/>
            <person name="Batzer M.A."/>
            <person name="Walker J.A."/>
            <person name="Konkel M.K."/>
            <person name="Harris R.S."/>
            <person name="Whittington C.M."/>
            <person name="Wong E.S."/>
            <person name="Gemmell N.J."/>
            <person name="Buschiazzo E."/>
            <person name="Vargas Jentzsch I.M."/>
            <person name="Merkel A."/>
            <person name="Schmitz J."/>
            <person name="Zemann A."/>
            <person name="Churakov G."/>
            <person name="Kriegs J.O."/>
            <person name="Brosius J."/>
            <person name="Murchison E.P."/>
            <person name="Sachidanandam R."/>
            <person name="Smith C."/>
            <person name="Hannon G.J."/>
            <person name="Tsend-Ayush E."/>
            <person name="McMillan D."/>
            <person name="Attenborough R."/>
            <person name="Rens W."/>
            <person name="Ferguson-Smith M."/>
            <person name="Lefevre C.M."/>
            <person name="Sharp J.A."/>
            <person name="Nicholas K.R."/>
            <person name="Ray D.A."/>
            <person name="Kube M."/>
            <person name="Reinhardt R."/>
            <person name="Pringle T.H."/>
            <person name="Taylor J."/>
            <person name="Jones R.C."/>
            <person name="Nixon B."/>
            <person name="Dacheux J.L."/>
            <person name="Niwa H."/>
            <person name="Sekita Y."/>
            <person name="Huang X."/>
            <person name="Stark A."/>
            <person name="Kheradpour P."/>
            <person name="Kellis M."/>
            <person name="Flicek P."/>
            <person name="Chen Y."/>
            <person name="Webber C."/>
            <person name="Hardison R."/>
            <person name="Nelson J."/>
            <person name="Hallsworth-Pepin K."/>
            <person name="Delehaunty K."/>
            <person name="Markovic C."/>
            <person name="Minx P."/>
            <person name="Feng Y."/>
            <person name="Kremitzki C."/>
            <person name="Mitreva M."/>
            <person name="Glasscock J."/>
            <person name="Wylie T."/>
            <person name="Wohldmann P."/>
            <person name="Thiru P."/>
            <person name="Nhan M.N."/>
            <person name="Pohl C.S."/>
            <person name="Smith S.M."/>
            <person name="Hou S."/>
            <person name="Nefedov M."/>
            <person name="de Jong P.J."/>
            <person name="Renfree M.B."/>
            <person name="Mardis E.R."/>
            <person name="Wilson R.K."/>
        </authorList>
    </citation>
    <scope>NUCLEOTIDE SEQUENCE [LARGE SCALE GENOMIC DNA]</scope>
    <source>
        <strain evidence="3 4">Glennie</strain>
    </source>
</reference>
<dbReference type="PANTHER" id="PTHR37336">
    <property type="entry name" value="SIMILAR TO 9930012K11RIK PROTEIN"/>
    <property type="match status" value="1"/>
</dbReference>
<feature type="compositionally biased region" description="Basic and acidic residues" evidence="1">
    <location>
        <begin position="124"/>
        <end position="133"/>
    </location>
</feature>